<comment type="caution">
    <text evidence="2">The sequence shown here is derived from an EMBL/GenBank/DDBJ whole genome shotgun (WGS) entry which is preliminary data.</text>
</comment>
<dbReference type="EMBL" id="CAXDID020000002">
    <property type="protein sequence ID" value="CAL5971516.1"/>
    <property type="molecule type" value="Genomic_DNA"/>
</dbReference>
<evidence type="ECO:0000313" key="2">
    <source>
        <dbReference type="EMBL" id="CAL5971516.1"/>
    </source>
</evidence>
<proteinExistence type="predicted"/>
<evidence type="ECO:0000256" key="1">
    <source>
        <dbReference type="SAM" id="Coils"/>
    </source>
</evidence>
<keyword evidence="3" id="KW-1185">Reference proteome</keyword>
<organism evidence="2 3">
    <name type="scientific">Hexamita inflata</name>
    <dbReference type="NCBI Taxonomy" id="28002"/>
    <lineage>
        <taxon>Eukaryota</taxon>
        <taxon>Metamonada</taxon>
        <taxon>Diplomonadida</taxon>
        <taxon>Hexamitidae</taxon>
        <taxon>Hexamitinae</taxon>
        <taxon>Hexamita</taxon>
    </lineage>
</organism>
<dbReference type="Proteomes" id="UP001642409">
    <property type="component" value="Unassembled WGS sequence"/>
</dbReference>
<keyword evidence="1" id="KW-0175">Coiled coil</keyword>
<sequence length="141" mass="16597">MRQIPKRLQEQRLLAITFQNAAKFAGKPIPVQEIVFDAKASKQVEQNHSGLHYLVQKAFTDYISVQDQLFKSFQLKSSEFGVQIKELNQKLIRIQNENFKLKQKMVEMESIGIFKISDEIKERKTKIEFELNRLKELVNEK</sequence>
<name>A0ABP1GJN9_9EUKA</name>
<protein>
    <submittedName>
        <fullName evidence="2">Uncharacterized protein</fullName>
    </submittedName>
</protein>
<accession>A0ABP1GJN9</accession>
<reference evidence="2 3" key="1">
    <citation type="submission" date="2024-07" db="EMBL/GenBank/DDBJ databases">
        <authorList>
            <person name="Akdeniz Z."/>
        </authorList>
    </citation>
    <scope>NUCLEOTIDE SEQUENCE [LARGE SCALE GENOMIC DNA]</scope>
</reference>
<evidence type="ECO:0000313" key="3">
    <source>
        <dbReference type="Proteomes" id="UP001642409"/>
    </source>
</evidence>
<gene>
    <name evidence="2" type="ORF">HINF_LOCUS1456</name>
</gene>
<feature type="coiled-coil region" evidence="1">
    <location>
        <begin position="84"/>
        <end position="140"/>
    </location>
</feature>